<dbReference type="SUPFAM" id="SSF57756">
    <property type="entry name" value="Retrovirus zinc finger-like domains"/>
    <property type="match status" value="1"/>
</dbReference>
<feature type="domain" description="Reverse transcriptase Ty1/copia-type" evidence="1">
    <location>
        <begin position="251"/>
        <end position="318"/>
    </location>
</feature>
<keyword evidence="3" id="KW-1185">Reference proteome</keyword>
<dbReference type="AlphaFoldDB" id="A0A4Y2J8F3"/>
<dbReference type="Proteomes" id="UP000499080">
    <property type="component" value="Unassembled WGS sequence"/>
</dbReference>
<dbReference type="InterPro" id="IPR013103">
    <property type="entry name" value="RVT_2"/>
</dbReference>
<dbReference type="Pfam" id="PF07727">
    <property type="entry name" value="RVT_2"/>
    <property type="match status" value="1"/>
</dbReference>
<evidence type="ECO:0000259" key="1">
    <source>
        <dbReference type="Pfam" id="PF07727"/>
    </source>
</evidence>
<sequence length="331" mass="37754">MTRARVIQLLDEFFVTNQEMILAVAMLSGLAAAKLQEAGHNVDDLYLGFQMIRYLPQEFQSTVQQIYRWKDGEFTTGKLEAELIFEANRLQFMEQYLEKTDTVFLGSASISRKSSAVPGGADAVPGDVSGNKWYQKEDGKVLVKQNKITQRSVKKIGPCFLCKKYGHLKVNCEDKNTRQKSLNENFNTEFRIKLKFSEAECSLIELNAQSETSCNLSEDISDKGVWAIRSREASEWCDAMDREINVMIERKVWDLGDPPENAKVLGSRWVYTLKHDENNRDVRFKARLVAQGNTQLKGESFDEVFSPVVNFSIVRLFSVSVYVYGNGLMFK</sequence>
<dbReference type="InterPro" id="IPR036875">
    <property type="entry name" value="Znf_CCHC_sf"/>
</dbReference>
<accession>A0A4Y2J8F3</accession>
<dbReference type="GO" id="GO:0008270">
    <property type="term" value="F:zinc ion binding"/>
    <property type="evidence" value="ECO:0007669"/>
    <property type="project" value="InterPro"/>
</dbReference>
<evidence type="ECO:0000313" key="2">
    <source>
        <dbReference type="EMBL" id="GBM85578.1"/>
    </source>
</evidence>
<comment type="caution">
    <text evidence="2">The sequence shown here is derived from an EMBL/GenBank/DDBJ whole genome shotgun (WGS) entry which is preliminary data.</text>
</comment>
<organism evidence="2 3">
    <name type="scientific">Araneus ventricosus</name>
    <name type="common">Orbweaver spider</name>
    <name type="synonym">Epeira ventricosa</name>
    <dbReference type="NCBI Taxonomy" id="182803"/>
    <lineage>
        <taxon>Eukaryota</taxon>
        <taxon>Metazoa</taxon>
        <taxon>Ecdysozoa</taxon>
        <taxon>Arthropoda</taxon>
        <taxon>Chelicerata</taxon>
        <taxon>Arachnida</taxon>
        <taxon>Araneae</taxon>
        <taxon>Araneomorphae</taxon>
        <taxon>Entelegynae</taxon>
        <taxon>Araneoidea</taxon>
        <taxon>Araneidae</taxon>
        <taxon>Araneus</taxon>
    </lineage>
</organism>
<protein>
    <recommendedName>
        <fullName evidence="1">Reverse transcriptase Ty1/copia-type domain-containing protein</fullName>
    </recommendedName>
</protein>
<evidence type="ECO:0000313" key="3">
    <source>
        <dbReference type="Proteomes" id="UP000499080"/>
    </source>
</evidence>
<proteinExistence type="predicted"/>
<reference evidence="2 3" key="1">
    <citation type="journal article" date="2019" name="Sci. Rep.">
        <title>Orb-weaving spider Araneus ventricosus genome elucidates the spidroin gene catalogue.</title>
        <authorList>
            <person name="Kono N."/>
            <person name="Nakamura H."/>
            <person name="Ohtoshi R."/>
            <person name="Moran D.A.P."/>
            <person name="Shinohara A."/>
            <person name="Yoshida Y."/>
            <person name="Fujiwara M."/>
            <person name="Mori M."/>
            <person name="Tomita M."/>
            <person name="Arakawa K."/>
        </authorList>
    </citation>
    <scope>NUCLEOTIDE SEQUENCE [LARGE SCALE GENOMIC DNA]</scope>
</reference>
<dbReference type="GO" id="GO:0003676">
    <property type="term" value="F:nucleic acid binding"/>
    <property type="evidence" value="ECO:0007669"/>
    <property type="project" value="InterPro"/>
</dbReference>
<dbReference type="EMBL" id="BGPR01003246">
    <property type="protein sequence ID" value="GBM85578.1"/>
    <property type="molecule type" value="Genomic_DNA"/>
</dbReference>
<gene>
    <name evidence="2" type="ORF">AVEN_207738_1</name>
</gene>
<name>A0A4Y2J8F3_ARAVE</name>